<feature type="non-terminal residue" evidence="2">
    <location>
        <position position="253"/>
    </location>
</feature>
<dbReference type="OrthoDB" id="4094308at2759"/>
<dbReference type="HOGENOM" id="CLU_1042055_0_0_1"/>
<keyword evidence="3" id="KW-1185">Reference proteome</keyword>
<dbReference type="InParanoid" id="G3AU66"/>
<gene>
    <name evidence="2" type="ORF">SPAPADRAFT_157476</name>
</gene>
<dbReference type="OMA" id="MELYNSQ"/>
<reference evidence="2 3" key="1">
    <citation type="journal article" date="2011" name="Proc. Natl. Acad. Sci. U.S.A.">
        <title>Comparative genomics of xylose-fermenting fungi for enhanced biofuel production.</title>
        <authorList>
            <person name="Wohlbach D.J."/>
            <person name="Kuo A."/>
            <person name="Sato T.K."/>
            <person name="Potts K.M."/>
            <person name="Salamov A.A."/>
            <person name="LaButti K.M."/>
            <person name="Sun H."/>
            <person name="Clum A."/>
            <person name="Pangilinan J.L."/>
            <person name="Lindquist E.A."/>
            <person name="Lucas S."/>
            <person name="Lapidus A."/>
            <person name="Jin M."/>
            <person name="Gunawan C."/>
            <person name="Balan V."/>
            <person name="Dale B.E."/>
            <person name="Jeffries T.W."/>
            <person name="Zinkel R."/>
            <person name="Barry K.W."/>
            <person name="Grigoriev I.V."/>
            <person name="Gasch A.P."/>
        </authorList>
    </citation>
    <scope>NUCLEOTIDE SEQUENCE [LARGE SCALE GENOMIC DNA]</scope>
    <source>
        <strain evidence="3">NRRL Y-27907 / 11-Y1</strain>
    </source>
</reference>
<dbReference type="AlphaFoldDB" id="G3AU66"/>
<dbReference type="eggNOG" id="ENOG502RQ34">
    <property type="taxonomic scope" value="Eukaryota"/>
</dbReference>
<evidence type="ECO:0000313" key="2">
    <source>
        <dbReference type="EMBL" id="EGW30442.1"/>
    </source>
</evidence>
<feature type="coiled-coil region" evidence="1">
    <location>
        <begin position="192"/>
        <end position="219"/>
    </location>
</feature>
<dbReference type="EMBL" id="GL996505">
    <property type="protein sequence ID" value="EGW30442.1"/>
    <property type="molecule type" value="Genomic_DNA"/>
</dbReference>
<dbReference type="GeneID" id="18871083"/>
<protein>
    <submittedName>
        <fullName evidence="2">Uncharacterized protein</fullName>
    </submittedName>
</protein>
<evidence type="ECO:0000256" key="1">
    <source>
        <dbReference type="SAM" id="Coils"/>
    </source>
</evidence>
<keyword evidence="1" id="KW-0175">Coiled coil</keyword>
<evidence type="ECO:0000313" key="3">
    <source>
        <dbReference type="Proteomes" id="UP000000709"/>
    </source>
</evidence>
<name>G3AU66_SPAPN</name>
<organism evidence="3">
    <name type="scientific">Spathaspora passalidarum (strain NRRL Y-27907 / 11-Y1)</name>
    <dbReference type="NCBI Taxonomy" id="619300"/>
    <lineage>
        <taxon>Eukaryota</taxon>
        <taxon>Fungi</taxon>
        <taxon>Dikarya</taxon>
        <taxon>Ascomycota</taxon>
        <taxon>Saccharomycotina</taxon>
        <taxon>Pichiomycetes</taxon>
        <taxon>Debaryomycetaceae</taxon>
        <taxon>Spathaspora</taxon>
    </lineage>
</organism>
<dbReference type="RefSeq" id="XP_007377413.1">
    <property type="nucleotide sequence ID" value="XM_007377351.1"/>
</dbReference>
<accession>G3AU66</accession>
<dbReference type="KEGG" id="spaa:SPAPADRAFT_157476"/>
<proteinExistence type="predicted"/>
<sequence length="253" mass="28818">MDEDPLLGTIVRIPLSVVDKETSGTIKSCPLWLHVSPATYKASNDPKFVNVSITAVYQEGYFHTTITKDVIGNIFRKSSGIESEDYYSVITSLFPLDLETLIEVNSEESYKELSLSAKLVASSSDYDENQDILELGDSDPNKQGITITIKREGKLTVTVGSIDLPGIEFDKYDYLQEEGDLFNWLSLYNHQNKLLLDNLRDSKVEVETLKQENYLLEKNSSIAKKDFDYIIKDVESRFYQVLDSKKDKIWELT</sequence>
<dbReference type="Proteomes" id="UP000000709">
    <property type="component" value="Unassembled WGS sequence"/>
</dbReference>